<dbReference type="RefSeq" id="WP_141644435.1">
    <property type="nucleotide sequence ID" value="NZ_VIFM01000085.1"/>
</dbReference>
<gene>
    <name evidence="2" type="ORF">FJV41_21695</name>
</gene>
<protein>
    <submittedName>
        <fullName evidence="2">Uncharacterized protein</fullName>
    </submittedName>
</protein>
<evidence type="ECO:0000313" key="2">
    <source>
        <dbReference type="EMBL" id="TQF13882.1"/>
    </source>
</evidence>
<evidence type="ECO:0000256" key="1">
    <source>
        <dbReference type="SAM" id="MobiDB-lite"/>
    </source>
</evidence>
<comment type="caution">
    <text evidence="2">The sequence shown here is derived from an EMBL/GenBank/DDBJ whole genome shotgun (WGS) entry which is preliminary data.</text>
</comment>
<sequence>MSTHGHGKGPRLIAGEPLSEEGSPYETSLGGWFRLRESGDPVLLTVEHRLGPPVLPPAPSGLTMGGGLVPQPPPYSRGEDGIVDRRHEGRWLRHVTTQTRVAQVVATEARQWSPSGLLDACIAAPVDPAERGTGEYPPVSWVPRVAAPRVGSTVMKYTSRGGLHRGRIISVGEDGQEVLVTATDDRHFSVSGEPGALLIDLEARAAVALYLGDVYMRGVNERQWAVLWSARPLPLLMESFRLAPF</sequence>
<dbReference type="OrthoDB" id="5476371at2"/>
<proteinExistence type="predicted"/>
<dbReference type="Proteomes" id="UP000315369">
    <property type="component" value="Unassembled WGS sequence"/>
</dbReference>
<dbReference type="AlphaFoldDB" id="A0A540WY18"/>
<name>A0A540WY18_9BACT</name>
<reference evidence="2 3" key="1">
    <citation type="submission" date="2019-06" db="EMBL/GenBank/DDBJ databases">
        <authorList>
            <person name="Livingstone P."/>
            <person name="Whitworth D."/>
        </authorList>
    </citation>
    <scope>NUCLEOTIDE SEQUENCE [LARGE SCALE GENOMIC DNA]</scope>
    <source>
        <strain evidence="2 3">AM401</strain>
    </source>
</reference>
<feature type="region of interest" description="Disordered" evidence="1">
    <location>
        <begin position="1"/>
        <end position="26"/>
    </location>
</feature>
<organism evidence="2 3">
    <name type="scientific">Myxococcus llanfairpwllgwyngyllgogerychwyrndrobwllllantysiliogogogochensis</name>
    <dbReference type="NCBI Taxonomy" id="2590453"/>
    <lineage>
        <taxon>Bacteria</taxon>
        <taxon>Pseudomonadati</taxon>
        <taxon>Myxococcota</taxon>
        <taxon>Myxococcia</taxon>
        <taxon>Myxococcales</taxon>
        <taxon>Cystobacterineae</taxon>
        <taxon>Myxococcaceae</taxon>
        <taxon>Myxococcus</taxon>
    </lineage>
</organism>
<keyword evidence="3" id="KW-1185">Reference proteome</keyword>
<accession>A0A540WY18</accession>
<evidence type="ECO:0000313" key="3">
    <source>
        <dbReference type="Proteomes" id="UP000315369"/>
    </source>
</evidence>
<dbReference type="EMBL" id="VIFM01000085">
    <property type="protein sequence ID" value="TQF13882.1"/>
    <property type="molecule type" value="Genomic_DNA"/>
</dbReference>